<proteinExistence type="predicted"/>
<protein>
    <submittedName>
        <fullName evidence="1">Uncharacterized protein</fullName>
    </submittedName>
</protein>
<gene>
    <name evidence="1" type="ORF">LCGC14_1714100</name>
</gene>
<dbReference type="AlphaFoldDB" id="A0A0F9HE34"/>
<dbReference type="EMBL" id="LAZR01015333">
    <property type="protein sequence ID" value="KKM13651.1"/>
    <property type="molecule type" value="Genomic_DNA"/>
</dbReference>
<name>A0A0F9HE34_9ZZZZ</name>
<evidence type="ECO:0000313" key="1">
    <source>
        <dbReference type="EMBL" id="KKM13651.1"/>
    </source>
</evidence>
<reference evidence="1" key="1">
    <citation type="journal article" date="2015" name="Nature">
        <title>Complex archaea that bridge the gap between prokaryotes and eukaryotes.</title>
        <authorList>
            <person name="Spang A."/>
            <person name="Saw J.H."/>
            <person name="Jorgensen S.L."/>
            <person name="Zaremba-Niedzwiedzka K."/>
            <person name="Martijn J."/>
            <person name="Lind A.E."/>
            <person name="van Eijk R."/>
            <person name="Schleper C."/>
            <person name="Guy L."/>
            <person name="Ettema T.J."/>
        </authorList>
    </citation>
    <scope>NUCLEOTIDE SEQUENCE</scope>
</reference>
<sequence>MIKYKFKIGKETIEASLPTSWDEITVKQFQNLNFKTWDGIDIVQAIARLSGVDASALYETESKPLDAVYAALSFLSEDPPNWDEVKHEKEIMLWGKVIGVPEDLENESFGLWVEFQQLAEENDVAKIAALYLQPVLHGKIDLNLRKKVYEDLLNHKVLEVAPIVQFFFQKLKEYRIYGRPVLGPFPVPVSRE</sequence>
<accession>A0A0F9HE34</accession>
<comment type="caution">
    <text evidence="1">The sequence shown here is derived from an EMBL/GenBank/DDBJ whole genome shotgun (WGS) entry which is preliminary data.</text>
</comment>
<organism evidence="1">
    <name type="scientific">marine sediment metagenome</name>
    <dbReference type="NCBI Taxonomy" id="412755"/>
    <lineage>
        <taxon>unclassified sequences</taxon>
        <taxon>metagenomes</taxon>
        <taxon>ecological metagenomes</taxon>
    </lineage>
</organism>